<reference evidence="2" key="1">
    <citation type="submission" date="2022-11" db="UniProtKB">
        <authorList>
            <consortium name="WormBaseParasite"/>
        </authorList>
    </citation>
    <scope>IDENTIFICATION</scope>
</reference>
<organism evidence="1 2">
    <name type="scientific">Ditylenchus dipsaci</name>
    <dbReference type="NCBI Taxonomy" id="166011"/>
    <lineage>
        <taxon>Eukaryota</taxon>
        <taxon>Metazoa</taxon>
        <taxon>Ecdysozoa</taxon>
        <taxon>Nematoda</taxon>
        <taxon>Chromadorea</taxon>
        <taxon>Rhabditida</taxon>
        <taxon>Tylenchina</taxon>
        <taxon>Tylenchomorpha</taxon>
        <taxon>Sphaerularioidea</taxon>
        <taxon>Anguinidae</taxon>
        <taxon>Anguininae</taxon>
        <taxon>Ditylenchus</taxon>
    </lineage>
</organism>
<proteinExistence type="predicted"/>
<dbReference type="AlphaFoldDB" id="A0A915DMF8"/>
<dbReference type="Proteomes" id="UP000887574">
    <property type="component" value="Unplaced"/>
</dbReference>
<protein>
    <submittedName>
        <fullName evidence="2">Secreted protein</fullName>
    </submittedName>
</protein>
<name>A0A915DMF8_9BILA</name>
<accession>A0A915DMF8</accession>
<evidence type="ECO:0000313" key="1">
    <source>
        <dbReference type="Proteomes" id="UP000887574"/>
    </source>
</evidence>
<dbReference type="WBParaSite" id="jg21543">
    <property type="protein sequence ID" value="jg21543"/>
    <property type="gene ID" value="jg21543"/>
</dbReference>
<keyword evidence="1" id="KW-1185">Reference proteome</keyword>
<evidence type="ECO:0000313" key="2">
    <source>
        <dbReference type="WBParaSite" id="jg21543"/>
    </source>
</evidence>
<sequence length="141" mass="16140">MSLCASLVTAMFFKLLMATIFEFNIWRAYLQARSDEAIRKTLRGIHCIGLDIGAKCAPTHTYPQMRTGNGGSVSDHRQMQPARQIFAYIEISLQMVHREGFVGEATQGRWNSSLLIWRWCSRKLVSLKRKQAIAVRTVDMF</sequence>